<dbReference type="InterPro" id="IPR058240">
    <property type="entry name" value="rSAM_sf"/>
</dbReference>
<comment type="function">
    <text evidence="1 10">Activation of pyruvate formate-lyase under anaerobic conditions by generation of an organic free radical, using S-adenosylmethionine and reduced flavodoxin as cosubstrates to produce 5'-deoxy-adenosine.</text>
</comment>
<evidence type="ECO:0000259" key="11">
    <source>
        <dbReference type="PROSITE" id="PS51918"/>
    </source>
</evidence>
<comment type="subcellular location">
    <subcellularLocation>
        <location evidence="10">Cytoplasm</location>
    </subcellularLocation>
</comment>
<dbReference type="InterPro" id="IPR007197">
    <property type="entry name" value="rSAM"/>
</dbReference>
<comment type="catalytic activity">
    <reaction evidence="10">
        <text>glycyl-[formate C-acetyltransferase] + reduced [flavodoxin] + S-adenosyl-L-methionine = glycin-2-yl radical-[formate C-acetyltransferase] + semiquinone [flavodoxin] + 5'-deoxyadenosine + L-methionine + H(+)</text>
        <dbReference type="Rhea" id="RHEA:19225"/>
        <dbReference type="Rhea" id="RHEA-COMP:10622"/>
        <dbReference type="Rhea" id="RHEA-COMP:12190"/>
        <dbReference type="Rhea" id="RHEA-COMP:12191"/>
        <dbReference type="Rhea" id="RHEA-COMP:14480"/>
        <dbReference type="ChEBI" id="CHEBI:15378"/>
        <dbReference type="ChEBI" id="CHEBI:17319"/>
        <dbReference type="ChEBI" id="CHEBI:29947"/>
        <dbReference type="ChEBI" id="CHEBI:32722"/>
        <dbReference type="ChEBI" id="CHEBI:57618"/>
        <dbReference type="ChEBI" id="CHEBI:57844"/>
        <dbReference type="ChEBI" id="CHEBI:59789"/>
        <dbReference type="ChEBI" id="CHEBI:140311"/>
        <dbReference type="EC" id="1.97.1.4"/>
    </reaction>
</comment>
<dbReference type="SUPFAM" id="SSF102114">
    <property type="entry name" value="Radical SAM enzymes"/>
    <property type="match status" value="1"/>
</dbReference>
<evidence type="ECO:0000256" key="5">
    <source>
        <dbReference type="ARBA" id="ARBA00022691"/>
    </source>
</evidence>
<dbReference type="GO" id="GO:0016829">
    <property type="term" value="F:lyase activity"/>
    <property type="evidence" value="ECO:0007669"/>
    <property type="project" value="UniProtKB-KW"/>
</dbReference>
<dbReference type="PIRSF" id="PIRSF000371">
    <property type="entry name" value="PFL_act_enz"/>
    <property type="match status" value="1"/>
</dbReference>
<dbReference type="CDD" id="cd01335">
    <property type="entry name" value="Radical_SAM"/>
    <property type="match status" value="1"/>
</dbReference>
<keyword evidence="7 10" id="KW-0560">Oxidoreductase</keyword>
<reference evidence="12 13" key="1">
    <citation type="journal article" date="2014" name="Genome Biol. Evol.">
        <title>Molecular evolution of the substrate utilization strategies and putative virulence factors in mosquito-associated Spiroplasma species.</title>
        <authorList>
            <person name="Chang T.H."/>
            <person name="Lo W.S."/>
            <person name="Ku C."/>
            <person name="Chen L.L."/>
            <person name="Kuo C.H."/>
        </authorList>
    </citation>
    <scope>NUCLEOTIDE SEQUENCE [LARGE SCALE GENOMIC DNA]</scope>
    <source>
        <strain evidence="12">AES-1</strain>
    </source>
</reference>
<name>W6A8H2_9MOLU</name>
<keyword evidence="4 10" id="KW-0004">4Fe-4S</keyword>
<evidence type="ECO:0000256" key="1">
    <source>
        <dbReference type="ARBA" id="ARBA00003141"/>
    </source>
</evidence>
<dbReference type="SFLD" id="SFLDS00029">
    <property type="entry name" value="Radical_SAM"/>
    <property type="match status" value="1"/>
</dbReference>
<evidence type="ECO:0000313" key="12">
    <source>
        <dbReference type="EMBL" id="AHI53256.1"/>
    </source>
</evidence>
<dbReference type="InterPro" id="IPR012838">
    <property type="entry name" value="PFL1_activating"/>
</dbReference>
<dbReference type="InterPro" id="IPR013785">
    <property type="entry name" value="Aldolase_TIM"/>
</dbReference>
<dbReference type="PANTHER" id="PTHR30352:SF5">
    <property type="entry name" value="PYRUVATE FORMATE-LYASE 1-ACTIVATING ENZYME"/>
    <property type="match status" value="1"/>
</dbReference>
<dbReference type="SFLD" id="SFLDG01066">
    <property type="entry name" value="organic_radical-activating_enz"/>
    <property type="match status" value="1"/>
</dbReference>
<comment type="similarity">
    <text evidence="2 10">Belongs to the organic radical-activating enzymes family.</text>
</comment>
<keyword evidence="10" id="KW-0963">Cytoplasm</keyword>
<dbReference type="Pfam" id="PF04055">
    <property type="entry name" value="Radical_SAM"/>
    <property type="match status" value="1"/>
</dbReference>
<dbReference type="NCBIfam" id="TIGR02493">
    <property type="entry name" value="PFLA"/>
    <property type="match status" value="1"/>
</dbReference>
<protein>
    <recommendedName>
        <fullName evidence="3 10">Pyruvate formate-lyase-activating enzyme</fullName>
        <ecNumber evidence="10">1.97.1.4</ecNumber>
    </recommendedName>
</protein>
<dbReference type="GO" id="GO:0051539">
    <property type="term" value="F:4 iron, 4 sulfur cluster binding"/>
    <property type="evidence" value="ECO:0007669"/>
    <property type="project" value="UniProtKB-UniRule"/>
</dbReference>
<sequence>MVGYYSSIETFGAVDGPGVRLVIFLQGCLLRCKYCHNPETLEFKRDKEITVDEVLAMYEKNKNFYANGGITLSGGEATTQIEFCTELFKKAKEKGIHTCLDTCFGTYQDVEKIKEKWVELLKYTDLTLADLKHIDNEKHIKLTSRPNENILQAIRFLDDNGNKMWVRHVLVPGWTDDQEDLIKLGEFIGKLRNMERFEMLPYHNMMIPKYENLKMKFYLKDVEPPTKIYVKECRDIIKIGVDQARKS</sequence>
<dbReference type="PATRIC" id="fig|1276246.3.peg.912"/>
<dbReference type="InterPro" id="IPR001989">
    <property type="entry name" value="Radical_activat_CS"/>
</dbReference>
<dbReference type="EC" id="1.97.1.4" evidence="10"/>
<dbReference type="PANTHER" id="PTHR30352">
    <property type="entry name" value="PYRUVATE FORMATE-LYASE-ACTIVATING ENZYME"/>
    <property type="match status" value="1"/>
</dbReference>
<dbReference type="eggNOG" id="COG1180">
    <property type="taxonomic scope" value="Bacteria"/>
</dbReference>
<evidence type="ECO:0000256" key="2">
    <source>
        <dbReference type="ARBA" id="ARBA00009777"/>
    </source>
</evidence>
<dbReference type="GO" id="GO:0005737">
    <property type="term" value="C:cytoplasm"/>
    <property type="evidence" value="ECO:0007669"/>
    <property type="project" value="UniProtKB-SubCell"/>
</dbReference>
<comment type="cofactor">
    <cofactor evidence="10">
        <name>[4Fe-4S] cluster</name>
        <dbReference type="ChEBI" id="CHEBI:49883"/>
    </cofactor>
    <text evidence="10">Binds 1 [4Fe-4S] cluster. The cluster is coordinated with 3 cysteines and an exchangeable S-adenosyl-L-methionine.</text>
</comment>
<dbReference type="AlphaFoldDB" id="W6A8H2"/>
<dbReference type="STRING" id="1276246.SCULI_v1c09160"/>
<dbReference type="Gene3D" id="3.20.20.70">
    <property type="entry name" value="Aldolase class I"/>
    <property type="match status" value="1"/>
</dbReference>
<evidence type="ECO:0000313" key="13">
    <source>
        <dbReference type="Proteomes" id="UP000019267"/>
    </source>
</evidence>
<keyword evidence="13" id="KW-1185">Reference proteome</keyword>
<keyword evidence="6 10" id="KW-0479">Metal-binding</keyword>
<keyword evidence="9 10" id="KW-0411">Iron-sulfur</keyword>
<dbReference type="KEGG" id="scq:SCULI_v1c09160"/>
<dbReference type="InterPro" id="IPR034457">
    <property type="entry name" value="Organic_radical-activating"/>
</dbReference>
<feature type="domain" description="Radical SAM core" evidence="11">
    <location>
        <begin position="14"/>
        <end position="242"/>
    </location>
</feature>
<keyword evidence="12" id="KW-0456">Lyase</keyword>
<dbReference type="GO" id="GO:0043365">
    <property type="term" value="F:[formate-C-acetyltransferase]-activating enzyme activity"/>
    <property type="evidence" value="ECO:0007669"/>
    <property type="project" value="UniProtKB-UniRule"/>
</dbReference>
<dbReference type="InterPro" id="IPR012839">
    <property type="entry name" value="Organic_radical_activase"/>
</dbReference>
<dbReference type="PROSITE" id="PS51918">
    <property type="entry name" value="RADICAL_SAM"/>
    <property type="match status" value="1"/>
</dbReference>
<evidence type="ECO:0000256" key="4">
    <source>
        <dbReference type="ARBA" id="ARBA00022485"/>
    </source>
</evidence>
<accession>W6A8H2</accession>
<dbReference type="PROSITE" id="PS01087">
    <property type="entry name" value="RADICAL_ACTIVATING"/>
    <property type="match status" value="1"/>
</dbReference>
<evidence type="ECO:0000256" key="7">
    <source>
        <dbReference type="ARBA" id="ARBA00023002"/>
    </source>
</evidence>
<evidence type="ECO:0000256" key="9">
    <source>
        <dbReference type="ARBA" id="ARBA00023014"/>
    </source>
</evidence>
<evidence type="ECO:0000256" key="8">
    <source>
        <dbReference type="ARBA" id="ARBA00023004"/>
    </source>
</evidence>
<keyword evidence="5 10" id="KW-0949">S-adenosyl-L-methionine</keyword>
<dbReference type="RefSeq" id="WP_148294473.1">
    <property type="nucleotide sequence ID" value="NZ_CP006681.1"/>
</dbReference>
<dbReference type="Proteomes" id="UP000019267">
    <property type="component" value="Chromosome"/>
</dbReference>
<proteinExistence type="inferred from homology"/>
<evidence type="ECO:0000256" key="10">
    <source>
        <dbReference type="RuleBase" id="RU362053"/>
    </source>
</evidence>
<keyword evidence="8 10" id="KW-0408">Iron</keyword>
<organism evidence="12 13">
    <name type="scientific">Spiroplasma culicicola AES-1</name>
    <dbReference type="NCBI Taxonomy" id="1276246"/>
    <lineage>
        <taxon>Bacteria</taxon>
        <taxon>Bacillati</taxon>
        <taxon>Mycoplasmatota</taxon>
        <taxon>Mollicutes</taxon>
        <taxon>Entomoplasmatales</taxon>
        <taxon>Spiroplasmataceae</taxon>
        <taxon>Spiroplasma</taxon>
    </lineage>
</organism>
<dbReference type="EMBL" id="CP006681">
    <property type="protein sequence ID" value="AHI53256.1"/>
    <property type="molecule type" value="Genomic_DNA"/>
</dbReference>
<dbReference type="OrthoDB" id="9782387at2"/>
<evidence type="ECO:0000256" key="6">
    <source>
        <dbReference type="ARBA" id="ARBA00022723"/>
    </source>
</evidence>
<dbReference type="GO" id="GO:0046872">
    <property type="term" value="F:metal ion binding"/>
    <property type="evidence" value="ECO:0007669"/>
    <property type="project" value="UniProtKB-UniRule"/>
</dbReference>
<keyword evidence="12" id="KW-0670">Pyruvate</keyword>
<gene>
    <name evidence="12" type="primary">pflA</name>
    <name evidence="12" type="ORF">SCULI_v1c09160</name>
</gene>
<evidence type="ECO:0000256" key="3">
    <source>
        <dbReference type="ARBA" id="ARBA00021356"/>
    </source>
</evidence>
<dbReference type="HOGENOM" id="CLU_058969_1_1_14"/>